<sequence>MDLMGWSQRTMVDRYQHVLDDMKRDVAAQVGDALWAGPKSSEDPDPQPEGGLEEEAAGDAIVVDFDEWKQRRVG</sequence>
<gene>
    <name evidence="2" type="ORF">JOF45_002123</name>
</gene>
<dbReference type="Proteomes" id="UP001519331">
    <property type="component" value="Unassembled WGS sequence"/>
</dbReference>
<comment type="caution">
    <text evidence="2">The sequence shown here is derived from an EMBL/GenBank/DDBJ whole genome shotgun (WGS) entry which is preliminary data.</text>
</comment>
<protein>
    <recommendedName>
        <fullName evidence="4">Integrase</fullName>
    </recommendedName>
</protein>
<name>A0ABS4T546_9MICC</name>
<dbReference type="EMBL" id="JAGINX010000001">
    <property type="protein sequence ID" value="MBP2319104.1"/>
    <property type="molecule type" value="Genomic_DNA"/>
</dbReference>
<organism evidence="2 3">
    <name type="scientific">Nesterenkonia lacusekhoensis</name>
    <dbReference type="NCBI Taxonomy" id="150832"/>
    <lineage>
        <taxon>Bacteria</taxon>
        <taxon>Bacillati</taxon>
        <taxon>Actinomycetota</taxon>
        <taxon>Actinomycetes</taxon>
        <taxon>Micrococcales</taxon>
        <taxon>Micrococcaceae</taxon>
        <taxon>Nesterenkonia</taxon>
    </lineage>
</organism>
<feature type="region of interest" description="Disordered" evidence="1">
    <location>
        <begin position="34"/>
        <end position="59"/>
    </location>
</feature>
<evidence type="ECO:0000313" key="3">
    <source>
        <dbReference type="Proteomes" id="UP001519331"/>
    </source>
</evidence>
<evidence type="ECO:0000256" key="1">
    <source>
        <dbReference type="SAM" id="MobiDB-lite"/>
    </source>
</evidence>
<proteinExistence type="predicted"/>
<keyword evidence="3" id="KW-1185">Reference proteome</keyword>
<evidence type="ECO:0008006" key="4">
    <source>
        <dbReference type="Google" id="ProtNLM"/>
    </source>
</evidence>
<reference evidence="2 3" key="1">
    <citation type="submission" date="2021-03" db="EMBL/GenBank/DDBJ databases">
        <title>Sequencing the genomes of 1000 actinobacteria strains.</title>
        <authorList>
            <person name="Klenk H.-P."/>
        </authorList>
    </citation>
    <scope>NUCLEOTIDE SEQUENCE [LARGE SCALE GENOMIC DNA]</scope>
    <source>
        <strain evidence="2 3">DSM 12544</strain>
    </source>
</reference>
<accession>A0ABS4T546</accession>
<evidence type="ECO:0000313" key="2">
    <source>
        <dbReference type="EMBL" id="MBP2319104.1"/>
    </source>
</evidence>
<feature type="compositionally biased region" description="Acidic residues" evidence="1">
    <location>
        <begin position="43"/>
        <end position="57"/>
    </location>
</feature>